<keyword evidence="7 9" id="KW-0482">Metalloprotease</keyword>
<dbReference type="Pfam" id="PF01427">
    <property type="entry name" value="Peptidase_M15"/>
    <property type="match status" value="1"/>
</dbReference>
<dbReference type="GO" id="GO:0008270">
    <property type="term" value="F:zinc ion binding"/>
    <property type="evidence" value="ECO:0007669"/>
    <property type="project" value="UniProtKB-UniRule"/>
</dbReference>
<dbReference type="GO" id="GO:0071555">
    <property type="term" value="P:cell wall organization"/>
    <property type="evidence" value="ECO:0007669"/>
    <property type="project" value="UniProtKB-KW"/>
</dbReference>
<keyword evidence="4 9" id="KW-0378">Hydrolase</keyword>
<evidence type="ECO:0000256" key="5">
    <source>
        <dbReference type="ARBA" id="ARBA00022833"/>
    </source>
</evidence>
<feature type="site" description="Transition state stabilizer" evidence="9">
    <location>
        <position position="110"/>
    </location>
</feature>
<protein>
    <recommendedName>
        <fullName evidence="9">D-alanyl-D-alanine dipeptidase</fullName>
        <shortName evidence="9">D-Ala-D-Ala dipeptidase</shortName>
        <ecNumber evidence="9">3.4.13.22</ecNumber>
    </recommendedName>
</protein>
<keyword evidence="5 9" id="KW-0862">Zinc</keyword>
<keyword evidence="11" id="KW-1185">Reference proteome</keyword>
<dbReference type="SUPFAM" id="SSF55166">
    <property type="entry name" value="Hedgehog/DD-peptidase"/>
    <property type="match status" value="1"/>
</dbReference>
<keyword evidence="2 9" id="KW-0645">Protease</keyword>
<dbReference type="AlphaFoldDB" id="A0A917EH92"/>
<feature type="binding site" evidence="9">
    <location>
        <position position="170"/>
    </location>
    <ligand>
        <name>Zn(2+)</name>
        <dbReference type="ChEBI" id="CHEBI:29105"/>
        <note>catalytic</note>
    </ligand>
</feature>
<gene>
    <name evidence="9" type="primary">ddpX</name>
    <name evidence="10" type="ORF">GCM10011517_06390</name>
</gene>
<evidence type="ECO:0000256" key="6">
    <source>
        <dbReference type="ARBA" id="ARBA00022997"/>
    </source>
</evidence>
<dbReference type="EC" id="3.4.13.22" evidence="9"/>
<organism evidence="10 11">
    <name type="scientific">Actibacterium pelagium</name>
    <dbReference type="NCBI Taxonomy" id="2029103"/>
    <lineage>
        <taxon>Bacteria</taxon>
        <taxon>Pseudomonadati</taxon>
        <taxon>Pseudomonadota</taxon>
        <taxon>Alphaproteobacteria</taxon>
        <taxon>Rhodobacterales</taxon>
        <taxon>Roseobacteraceae</taxon>
        <taxon>Actibacterium</taxon>
    </lineage>
</organism>
<feature type="binding site" evidence="9">
    <location>
        <position position="163"/>
    </location>
    <ligand>
        <name>Zn(2+)</name>
        <dbReference type="ChEBI" id="CHEBI:29105"/>
        <note>catalytic</note>
    </ligand>
</feature>
<dbReference type="RefSeq" id="WP_095596465.1">
    <property type="nucleotide sequence ID" value="NZ_BMKN01000001.1"/>
</dbReference>
<dbReference type="PANTHER" id="PTHR43126:SF1">
    <property type="entry name" value="D-ALANYL-D-ALANINE DIPEPTIDASE"/>
    <property type="match status" value="1"/>
</dbReference>
<keyword evidence="8" id="KW-0961">Cell wall biogenesis/degradation</keyword>
<comment type="caution">
    <text evidence="10">The sequence shown here is derived from an EMBL/GenBank/DDBJ whole genome shotgun (WGS) entry which is preliminary data.</text>
</comment>
<sequence>MSTLPASLDDLGALPPIPELPAFDTSAYRSVPVDLTAPEQQEPLVDIADFDIAGEAYYNRTDGQNLPYGCRLNGAIPRVLVRSGVAERLRRVNDSLAHLNLELFVWDAYRPVETQAGLWAFFETKFRHADPNANADKIEAQVRRYVSDPRAFLHDDPTTWPTHLTGASVDLTLRNTASGALLEMGAHFDQMEDVAQTVFFESSLRNGEIAPDDRRLLHRRLLFHAMTKQGFTNYPQEFWHFDFGNQMYQLVCAMTKQTKIEPARYGAVFPN</sequence>
<dbReference type="Gene3D" id="3.30.1380.10">
    <property type="match status" value="1"/>
</dbReference>
<comment type="cofactor">
    <cofactor evidence="9">
        <name>Zn(2+)</name>
        <dbReference type="ChEBI" id="CHEBI:29105"/>
    </cofactor>
    <text evidence="9">Binds 1 zinc ion per subunit.</text>
</comment>
<dbReference type="OrthoDB" id="9801430at2"/>
<comment type="similarity">
    <text evidence="9">Belongs to the peptidase M15D family.</text>
</comment>
<accession>A0A917EH92</accession>
<keyword evidence="3 9" id="KW-0479">Metal-binding</keyword>
<comment type="function">
    <text evidence="9">Catalyzes hydrolysis of the D-alanyl-D-alanine dipeptide.</text>
</comment>
<feature type="active site" description="Proton donor/acceptor" evidence="9">
    <location>
        <position position="237"/>
    </location>
</feature>
<dbReference type="GO" id="GO:0160237">
    <property type="term" value="F:D-Ala-D-Ala dipeptidase activity"/>
    <property type="evidence" value="ECO:0007669"/>
    <property type="project" value="UniProtKB-EC"/>
</dbReference>
<feature type="binding site" evidence="9">
    <location>
        <position position="240"/>
    </location>
    <ligand>
        <name>Zn(2+)</name>
        <dbReference type="ChEBI" id="CHEBI:29105"/>
        <note>catalytic</note>
    </ligand>
</feature>
<dbReference type="PANTHER" id="PTHR43126">
    <property type="entry name" value="D-ALANYL-D-ALANINE DIPEPTIDASE"/>
    <property type="match status" value="1"/>
</dbReference>
<proteinExistence type="inferred from homology"/>
<dbReference type="GO" id="GO:0006508">
    <property type="term" value="P:proteolysis"/>
    <property type="evidence" value="ECO:0007669"/>
    <property type="project" value="UniProtKB-KW"/>
</dbReference>
<dbReference type="Proteomes" id="UP000606730">
    <property type="component" value="Unassembled WGS sequence"/>
</dbReference>
<reference evidence="10" key="1">
    <citation type="journal article" date="2014" name="Int. J. Syst. Evol. Microbiol.">
        <title>Complete genome sequence of Corynebacterium casei LMG S-19264T (=DSM 44701T), isolated from a smear-ripened cheese.</title>
        <authorList>
            <consortium name="US DOE Joint Genome Institute (JGI-PGF)"/>
            <person name="Walter F."/>
            <person name="Albersmeier A."/>
            <person name="Kalinowski J."/>
            <person name="Ruckert C."/>
        </authorList>
    </citation>
    <scope>NUCLEOTIDE SEQUENCE</scope>
    <source>
        <strain evidence="10">CGMCC 1.16012</strain>
    </source>
</reference>
<reference evidence="10" key="2">
    <citation type="submission" date="2020-09" db="EMBL/GenBank/DDBJ databases">
        <authorList>
            <person name="Sun Q."/>
            <person name="Zhou Y."/>
        </authorList>
    </citation>
    <scope>NUCLEOTIDE SEQUENCE</scope>
    <source>
        <strain evidence="10">CGMCC 1.16012</strain>
    </source>
</reference>
<evidence type="ECO:0000256" key="8">
    <source>
        <dbReference type="ARBA" id="ARBA00023316"/>
    </source>
</evidence>
<dbReference type="HAMAP" id="MF_01924">
    <property type="entry name" value="A_A_dipeptidase"/>
    <property type="match status" value="1"/>
</dbReference>
<evidence type="ECO:0000256" key="9">
    <source>
        <dbReference type="HAMAP-Rule" id="MF_01924"/>
    </source>
</evidence>
<dbReference type="InterPro" id="IPR009045">
    <property type="entry name" value="Zn_M74/Hedgehog-like"/>
</dbReference>
<evidence type="ECO:0000313" key="11">
    <source>
        <dbReference type="Proteomes" id="UP000606730"/>
    </source>
</evidence>
<evidence type="ECO:0000256" key="4">
    <source>
        <dbReference type="ARBA" id="ARBA00022801"/>
    </source>
</evidence>
<comment type="catalytic activity">
    <reaction evidence="1 9">
        <text>D-alanyl-D-alanine + H2O = 2 D-alanine</text>
        <dbReference type="Rhea" id="RHEA:20661"/>
        <dbReference type="ChEBI" id="CHEBI:15377"/>
        <dbReference type="ChEBI" id="CHEBI:57416"/>
        <dbReference type="ChEBI" id="CHEBI:57822"/>
        <dbReference type="EC" id="3.4.13.22"/>
    </reaction>
</comment>
<dbReference type="GO" id="GO:0008237">
    <property type="term" value="F:metallopeptidase activity"/>
    <property type="evidence" value="ECO:0007669"/>
    <property type="project" value="UniProtKB-KW"/>
</dbReference>
<dbReference type="EMBL" id="BMKN01000001">
    <property type="protein sequence ID" value="GGE41507.1"/>
    <property type="molecule type" value="Genomic_DNA"/>
</dbReference>
<dbReference type="InterPro" id="IPR000755">
    <property type="entry name" value="A_A_dipeptidase"/>
</dbReference>
<name>A0A917EH92_9RHOB</name>
<evidence type="ECO:0000256" key="1">
    <source>
        <dbReference type="ARBA" id="ARBA00001362"/>
    </source>
</evidence>
<evidence type="ECO:0000256" key="3">
    <source>
        <dbReference type="ARBA" id="ARBA00022723"/>
    </source>
</evidence>
<evidence type="ECO:0000256" key="7">
    <source>
        <dbReference type="ARBA" id="ARBA00023049"/>
    </source>
</evidence>
<evidence type="ECO:0000313" key="10">
    <source>
        <dbReference type="EMBL" id="GGE41507.1"/>
    </source>
</evidence>
<evidence type="ECO:0000256" key="2">
    <source>
        <dbReference type="ARBA" id="ARBA00022670"/>
    </source>
</evidence>
<keyword evidence="6 9" id="KW-0224">Dipeptidase</keyword>